<dbReference type="InterPro" id="IPR036514">
    <property type="entry name" value="SGNH_hydro_sf"/>
</dbReference>
<name>A0A1N7P1C4_9GAMM</name>
<sequence>MSVFITLAIFVCSVAQAEEQTQQPPKLLIVGDSISAGFGVPVEKQWPLLLEQKLQNRFPQLTVVVAAISGDTTSGGRSRLPALLERHQPDVTLLALGGNDALRGSPLSLVRNNLTAMIEATQESGSEVVLAGMQIPPNYGPAYTEGFRTLYIELSGSYNTGLVPFLLEGVATVDGMMQDDGIHPTTEAQPALADNVAPEVIKLITPQAMPAE</sequence>
<dbReference type="AlphaFoldDB" id="A0A1N7P1C4"/>
<protein>
    <submittedName>
        <fullName evidence="3">Acyl-CoA thioesterase-1</fullName>
    </submittedName>
</protein>
<reference evidence="4" key="1">
    <citation type="submission" date="2017-01" db="EMBL/GenBank/DDBJ databases">
        <authorList>
            <person name="Varghese N."/>
            <person name="Submissions S."/>
        </authorList>
    </citation>
    <scope>NUCLEOTIDE SEQUENCE [LARGE SCALE GENOMIC DNA]</scope>
    <source>
        <strain evidence="4">DSM 24913</strain>
    </source>
</reference>
<evidence type="ECO:0000313" key="3">
    <source>
        <dbReference type="EMBL" id="SIT04346.1"/>
    </source>
</evidence>
<feature type="chain" id="PRO_5013224357" evidence="1">
    <location>
        <begin position="18"/>
        <end position="212"/>
    </location>
</feature>
<dbReference type="Proteomes" id="UP000185639">
    <property type="component" value="Unassembled WGS sequence"/>
</dbReference>
<dbReference type="InterPro" id="IPR051532">
    <property type="entry name" value="Ester_Hydrolysis_Enzymes"/>
</dbReference>
<evidence type="ECO:0000259" key="2">
    <source>
        <dbReference type="Pfam" id="PF13472"/>
    </source>
</evidence>
<dbReference type="CDD" id="cd01822">
    <property type="entry name" value="Lysophospholipase_L1_like"/>
    <property type="match status" value="1"/>
</dbReference>
<dbReference type="EMBL" id="FTOH01000008">
    <property type="protein sequence ID" value="SIT04346.1"/>
    <property type="molecule type" value="Genomic_DNA"/>
</dbReference>
<dbReference type="OrthoDB" id="9786188at2"/>
<feature type="signal peptide" evidence="1">
    <location>
        <begin position="1"/>
        <end position="17"/>
    </location>
</feature>
<keyword evidence="1" id="KW-0732">Signal</keyword>
<dbReference type="PANTHER" id="PTHR30383:SF24">
    <property type="entry name" value="THIOESTERASE 1_PROTEASE 1_LYSOPHOSPHOLIPASE L1"/>
    <property type="match status" value="1"/>
</dbReference>
<dbReference type="GO" id="GO:0004622">
    <property type="term" value="F:phosphatidylcholine lysophospholipase activity"/>
    <property type="evidence" value="ECO:0007669"/>
    <property type="project" value="TreeGrafter"/>
</dbReference>
<keyword evidence="4" id="KW-1185">Reference proteome</keyword>
<feature type="domain" description="SGNH hydrolase-type esterase" evidence="2">
    <location>
        <begin position="30"/>
        <end position="187"/>
    </location>
</feature>
<proteinExistence type="predicted"/>
<accession>A0A1N7P1C4</accession>
<dbReference type="PANTHER" id="PTHR30383">
    <property type="entry name" value="THIOESTERASE 1/PROTEASE 1/LYSOPHOSPHOLIPASE L1"/>
    <property type="match status" value="1"/>
</dbReference>
<dbReference type="STRING" id="484498.SAMN05421686_10865"/>
<dbReference type="Gene3D" id="3.40.50.1110">
    <property type="entry name" value="SGNH hydrolase"/>
    <property type="match status" value="1"/>
</dbReference>
<evidence type="ECO:0000256" key="1">
    <source>
        <dbReference type="SAM" id="SignalP"/>
    </source>
</evidence>
<dbReference type="SUPFAM" id="SSF52266">
    <property type="entry name" value="SGNH hydrolase"/>
    <property type="match status" value="1"/>
</dbReference>
<organism evidence="3 4">
    <name type="scientific">Thalassolituus maritimus</name>
    <dbReference type="NCBI Taxonomy" id="484498"/>
    <lineage>
        <taxon>Bacteria</taxon>
        <taxon>Pseudomonadati</taxon>
        <taxon>Pseudomonadota</taxon>
        <taxon>Gammaproteobacteria</taxon>
        <taxon>Oceanospirillales</taxon>
        <taxon>Oceanospirillaceae</taxon>
        <taxon>Thalassolituus</taxon>
    </lineage>
</organism>
<gene>
    <name evidence="3" type="ORF">SAMN05421686_10865</name>
</gene>
<dbReference type="Pfam" id="PF13472">
    <property type="entry name" value="Lipase_GDSL_2"/>
    <property type="match status" value="1"/>
</dbReference>
<dbReference type="InterPro" id="IPR013830">
    <property type="entry name" value="SGNH_hydro"/>
</dbReference>
<evidence type="ECO:0000313" key="4">
    <source>
        <dbReference type="Proteomes" id="UP000185639"/>
    </source>
</evidence>